<dbReference type="InterPro" id="IPR050230">
    <property type="entry name" value="CALM/Myosin/TropC-like"/>
</dbReference>
<dbReference type="GO" id="GO:0005509">
    <property type="term" value="F:calcium ion binding"/>
    <property type="evidence" value="ECO:0007669"/>
    <property type="project" value="InterPro"/>
</dbReference>
<keyword evidence="9" id="KW-1185">Reference proteome</keyword>
<dbReference type="Pfam" id="PF13499">
    <property type="entry name" value="EF-hand_7"/>
    <property type="match status" value="1"/>
</dbReference>
<protein>
    <recommendedName>
        <fullName evidence="7">EF-hand domain-containing protein</fullName>
    </recommendedName>
</protein>
<evidence type="ECO:0000256" key="6">
    <source>
        <dbReference type="SAM" id="MobiDB-lite"/>
    </source>
</evidence>
<dbReference type="InterPro" id="IPR018247">
    <property type="entry name" value="EF_Hand_1_Ca_BS"/>
</dbReference>
<dbReference type="AlphaFoldDB" id="A0A835ZAZ4"/>
<comment type="similarity">
    <text evidence="2">Belongs to the centrin family.</text>
</comment>
<evidence type="ECO:0000259" key="7">
    <source>
        <dbReference type="PROSITE" id="PS50222"/>
    </source>
</evidence>
<accession>A0A835ZAZ4</accession>
<reference evidence="8" key="1">
    <citation type="submission" date="2021-02" db="EMBL/GenBank/DDBJ databases">
        <title>First Annotated Genome of the Yellow-green Alga Tribonema minus.</title>
        <authorList>
            <person name="Mahan K.M."/>
        </authorList>
    </citation>
    <scope>NUCLEOTIDE SEQUENCE</scope>
    <source>
        <strain evidence="8">UTEX B ZZ1240</strain>
    </source>
</reference>
<evidence type="ECO:0000256" key="3">
    <source>
        <dbReference type="ARBA" id="ARBA00022737"/>
    </source>
</evidence>
<comment type="subcellular location">
    <subcellularLocation>
        <location evidence="1">Cytoplasm</location>
        <location evidence="1">Cytoskeleton</location>
    </subcellularLocation>
</comment>
<dbReference type="CDD" id="cd00051">
    <property type="entry name" value="EFh"/>
    <property type="match status" value="1"/>
</dbReference>
<dbReference type="GO" id="GO:0016460">
    <property type="term" value="C:myosin II complex"/>
    <property type="evidence" value="ECO:0007669"/>
    <property type="project" value="TreeGrafter"/>
</dbReference>
<keyword evidence="4" id="KW-0106">Calcium</keyword>
<dbReference type="InterPro" id="IPR002048">
    <property type="entry name" value="EF_hand_dom"/>
</dbReference>
<feature type="domain" description="EF-hand" evidence="7">
    <location>
        <begin position="114"/>
        <end position="149"/>
    </location>
</feature>
<evidence type="ECO:0000313" key="9">
    <source>
        <dbReference type="Proteomes" id="UP000664859"/>
    </source>
</evidence>
<proteinExistence type="inferred from homology"/>
<feature type="compositionally biased region" description="Low complexity" evidence="6">
    <location>
        <begin position="306"/>
        <end position="331"/>
    </location>
</feature>
<dbReference type="PROSITE" id="PS00018">
    <property type="entry name" value="EF_HAND_1"/>
    <property type="match status" value="1"/>
</dbReference>
<gene>
    <name evidence="8" type="ORF">JKP88DRAFT_276303</name>
</gene>
<dbReference type="Proteomes" id="UP000664859">
    <property type="component" value="Unassembled WGS sequence"/>
</dbReference>
<dbReference type="InterPro" id="IPR011992">
    <property type="entry name" value="EF-hand-dom_pair"/>
</dbReference>
<dbReference type="Gene3D" id="1.10.238.10">
    <property type="entry name" value="EF-hand"/>
    <property type="match status" value="1"/>
</dbReference>
<evidence type="ECO:0000256" key="1">
    <source>
        <dbReference type="ARBA" id="ARBA00004245"/>
    </source>
</evidence>
<dbReference type="PANTHER" id="PTHR23048:SF59">
    <property type="entry name" value="EF-HAND SUPERFAMILY PROTEIN"/>
    <property type="match status" value="1"/>
</dbReference>
<sequence length="331" mass="34818">MGQSSSVEQVEVPDDVGDDTVEDLRQAFDVFNTDRSGKASLLFDFKYLELTLSLSVAPGDLVDSMQCLGFHEQSPLLFRYLLALKAERGGEPMTFNEFLEGITSHIRGAWSDDWQEKEIEEMFRMLDTNGSGRISLRDLKKLTKELGENVPDSELAEMVDGARSYAAADDDGGGEALSVANDVGLAALNFSDPSLHVLTNCTSSVRDHAESYAAADDDGGGEALSGADDVGLEEFLAFLRAKKEPTAYSPRSPRTPTAGSRSPGGGGNLSPESATRSPRASSSARSSAGGGGRGAGRVTFRDGGDSPSSVATAAAAAPAARAVTAASRDMY</sequence>
<evidence type="ECO:0000256" key="5">
    <source>
        <dbReference type="ARBA" id="ARBA00023212"/>
    </source>
</evidence>
<comment type="caution">
    <text evidence="8">The sequence shown here is derived from an EMBL/GenBank/DDBJ whole genome shotgun (WGS) entry which is preliminary data.</text>
</comment>
<keyword evidence="5" id="KW-0206">Cytoskeleton</keyword>
<name>A0A835ZAZ4_9STRA</name>
<feature type="region of interest" description="Disordered" evidence="6">
    <location>
        <begin position="246"/>
        <end position="331"/>
    </location>
</feature>
<dbReference type="SMART" id="SM00054">
    <property type="entry name" value="EFh"/>
    <property type="match status" value="1"/>
</dbReference>
<keyword evidence="5" id="KW-0963">Cytoplasm</keyword>
<evidence type="ECO:0000313" key="8">
    <source>
        <dbReference type="EMBL" id="KAG5186889.1"/>
    </source>
</evidence>
<keyword evidence="3" id="KW-0677">Repeat</keyword>
<feature type="compositionally biased region" description="Low complexity" evidence="6">
    <location>
        <begin position="273"/>
        <end position="287"/>
    </location>
</feature>
<dbReference type="SUPFAM" id="SSF47473">
    <property type="entry name" value="EF-hand"/>
    <property type="match status" value="1"/>
</dbReference>
<evidence type="ECO:0000256" key="4">
    <source>
        <dbReference type="ARBA" id="ARBA00022837"/>
    </source>
</evidence>
<dbReference type="PANTHER" id="PTHR23048">
    <property type="entry name" value="MYOSIN LIGHT CHAIN 1, 3"/>
    <property type="match status" value="1"/>
</dbReference>
<dbReference type="PROSITE" id="PS50222">
    <property type="entry name" value="EF_HAND_2"/>
    <property type="match status" value="1"/>
</dbReference>
<evidence type="ECO:0000256" key="2">
    <source>
        <dbReference type="ARBA" id="ARBA00005253"/>
    </source>
</evidence>
<organism evidence="8 9">
    <name type="scientific">Tribonema minus</name>
    <dbReference type="NCBI Taxonomy" id="303371"/>
    <lineage>
        <taxon>Eukaryota</taxon>
        <taxon>Sar</taxon>
        <taxon>Stramenopiles</taxon>
        <taxon>Ochrophyta</taxon>
        <taxon>PX clade</taxon>
        <taxon>Xanthophyceae</taxon>
        <taxon>Tribonematales</taxon>
        <taxon>Tribonemataceae</taxon>
        <taxon>Tribonema</taxon>
    </lineage>
</organism>
<dbReference type="EMBL" id="JAFCMP010000101">
    <property type="protein sequence ID" value="KAG5186889.1"/>
    <property type="molecule type" value="Genomic_DNA"/>
</dbReference>
<dbReference type="OrthoDB" id="26525at2759"/>